<dbReference type="Gene3D" id="3.20.20.80">
    <property type="entry name" value="Glycosidases"/>
    <property type="match status" value="1"/>
</dbReference>
<organism evidence="2 3">
    <name type="scientific">Micromonospora wenchangensis</name>
    <dbReference type="NCBI Taxonomy" id="1185415"/>
    <lineage>
        <taxon>Bacteria</taxon>
        <taxon>Bacillati</taxon>
        <taxon>Actinomycetota</taxon>
        <taxon>Actinomycetes</taxon>
        <taxon>Micromonosporales</taxon>
        <taxon>Micromonosporaceae</taxon>
        <taxon>Micromonospora</taxon>
    </lineage>
</organism>
<dbReference type="Pfam" id="PF22157">
    <property type="entry name" value="SupH-like_C"/>
    <property type="match status" value="1"/>
</dbReference>
<evidence type="ECO:0000313" key="3">
    <source>
        <dbReference type="Proteomes" id="UP000197174"/>
    </source>
</evidence>
<dbReference type="OrthoDB" id="9802433at2"/>
<evidence type="ECO:0000259" key="1">
    <source>
        <dbReference type="SMART" id="SM00642"/>
    </source>
</evidence>
<dbReference type="SUPFAM" id="SSF51445">
    <property type="entry name" value="(Trans)glycosidases"/>
    <property type="match status" value="1"/>
</dbReference>
<dbReference type="InterPro" id="IPR017853">
    <property type="entry name" value="GH"/>
</dbReference>
<dbReference type="GO" id="GO:0005975">
    <property type="term" value="P:carbohydrate metabolic process"/>
    <property type="evidence" value="ECO:0007669"/>
    <property type="project" value="InterPro"/>
</dbReference>
<dbReference type="Pfam" id="PF00128">
    <property type="entry name" value="Alpha-amylase"/>
    <property type="match status" value="2"/>
</dbReference>
<dbReference type="AlphaFoldDB" id="A0A246RRG4"/>
<dbReference type="Proteomes" id="UP000197174">
    <property type="component" value="Unassembled WGS sequence"/>
</dbReference>
<dbReference type="PANTHER" id="PTHR10357:SF219">
    <property type="entry name" value="MALTOSE ALPHA-D-GLUCOSYLTRANSFERASE"/>
    <property type="match status" value="1"/>
</dbReference>
<keyword evidence="3" id="KW-1185">Reference proteome</keyword>
<dbReference type="PANTHER" id="PTHR10357">
    <property type="entry name" value="ALPHA-AMYLASE FAMILY MEMBER"/>
    <property type="match status" value="1"/>
</dbReference>
<gene>
    <name evidence="2" type="ORF">B5D80_06310</name>
</gene>
<accession>A0A246RRG4</accession>
<proteinExistence type="predicted"/>
<dbReference type="CDD" id="cd11334">
    <property type="entry name" value="AmyAc_TreS"/>
    <property type="match status" value="1"/>
</dbReference>
<dbReference type="RefSeq" id="WP_088642822.1">
    <property type="nucleotide sequence ID" value="NZ_MZMV01000007.1"/>
</dbReference>
<sequence>MGDRWYSEAVVYCLDVDTYADSDGDGVGDFRGLIGRLDYLARLGVTCLWLNPIHPSPNQDDGYDATDFYNVDPRLGTLGDFAELLHQAQNRGIRVIIDLVVNHTSDQHPWFQSARSSPDSPYRDWYVWADHEPADRHQGMVFPGEQHETWSYDRTAKAWYYHRFYKFQPDLNIENPKVREEIKKITSFWLQLGVSGFRMDAVPFIIEQTEPGNPNAPKDFDFLTDLRQHVQWRRGDAVLLAEANVEPDQLPVYFGDGSGSGNRIHMLFDFMLNGRLMLALAREDPEAIIDALRDTPKLPTGGQWATFLRNHDEIDLSRLTADQRNDVLAKFGPDENMQLYGRGIRRRLAPMLGNDRRHIELAYALQFSLRGTPVLRYGEEIGMGENLALDGRDAIRTPMQWSYKENGGFSTADPEKLIRPVIDKGDFGYQKVNVTAQRADSTSLLAWFERMIRTLREAPEIGSGSTTHIDVPMPAGVLAHRADGPTGTMVFLHNLGTEDVEVDLSTLAAEADLPIDVLTDRGYGDVGKLDSLKLGGHGYRWIRLCRSTTY</sequence>
<comment type="caution">
    <text evidence="2">The sequence shown here is derived from an EMBL/GenBank/DDBJ whole genome shotgun (WGS) entry which is preliminary data.</text>
</comment>
<dbReference type="InterPro" id="IPR006047">
    <property type="entry name" value="GH13_cat_dom"/>
</dbReference>
<dbReference type="InterPro" id="IPR054049">
    <property type="entry name" value="SupH-like_C"/>
</dbReference>
<reference evidence="2 3" key="1">
    <citation type="submission" date="2017-03" db="EMBL/GenBank/DDBJ databases">
        <title>Whole genome sequence of Micromonospora wenchangensis, isolated from mangrove soil.</title>
        <authorList>
            <person name="Yang H."/>
        </authorList>
    </citation>
    <scope>NUCLEOTIDE SEQUENCE [LARGE SCALE GENOMIC DNA]</scope>
    <source>
        <strain evidence="2 3">CCTCC AA 2012002</strain>
    </source>
</reference>
<feature type="domain" description="Glycosyl hydrolase family 13 catalytic" evidence="1">
    <location>
        <begin position="13"/>
        <end position="416"/>
    </location>
</feature>
<protein>
    <submittedName>
        <fullName evidence="2">Trehalose synthase</fullName>
    </submittedName>
</protein>
<dbReference type="SMART" id="SM00642">
    <property type="entry name" value="Aamy"/>
    <property type="match status" value="1"/>
</dbReference>
<dbReference type="EMBL" id="MZMV01000007">
    <property type="protein sequence ID" value="OWV10843.1"/>
    <property type="molecule type" value="Genomic_DNA"/>
</dbReference>
<evidence type="ECO:0000313" key="2">
    <source>
        <dbReference type="EMBL" id="OWV10843.1"/>
    </source>
</evidence>
<dbReference type="Gene3D" id="3.90.400.10">
    <property type="entry name" value="Oligo-1,6-glucosidase, Domain 2"/>
    <property type="match status" value="1"/>
</dbReference>
<name>A0A246RRG4_9ACTN</name>
<dbReference type="InterPro" id="IPR045857">
    <property type="entry name" value="O16G_dom_2"/>
</dbReference>